<dbReference type="InterPro" id="IPR004291">
    <property type="entry name" value="Transposase_IS66_central"/>
</dbReference>
<feature type="domain" description="Transposase IS66 C-terminal" evidence="2">
    <location>
        <begin position="37"/>
        <end position="73"/>
    </location>
</feature>
<reference evidence="4" key="1">
    <citation type="journal article" date="2019" name="Int. J. Syst. Evol. Microbiol.">
        <title>The Global Catalogue of Microorganisms (GCM) 10K type strain sequencing project: providing services to taxonomists for standard genome sequencing and annotation.</title>
        <authorList>
            <consortium name="The Broad Institute Genomics Platform"/>
            <consortium name="The Broad Institute Genome Sequencing Center for Infectious Disease"/>
            <person name="Wu L."/>
            <person name="Ma J."/>
        </authorList>
    </citation>
    <scope>NUCLEOTIDE SEQUENCE [LARGE SCALE GENOMIC DNA]</scope>
    <source>
        <strain evidence="4">JCM 19134</strain>
    </source>
</reference>
<evidence type="ECO:0000313" key="3">
    <source>
        <dbReference type="EMBL" id="GAA4954498.1"/>
    </source>
</evidence>
<evidence type="ECO:0000259" key="1">
    <source>
        <dbReference type="Pfam" id="PF03050"/>
    </source>
</evidence>
<organism evidence="3 4">
    <name type="scientific">Halioxenophilus aromaticivorans</name>
    <dbReference type="NCBI Taxonomy" id="1306992"/>
    <lineage>
        <taxon>Bacteria</taxon>
        <taxon>Pseudomonadati</taxon>
        <taxon>Pseudomonadota</taxon>
        <taxon>Gammaproteobacteria</taxon>
        <taxon>Alteromonadales</taxon>
        <taxon>Alteromonadaceae</taxon>
        <taxon>Halioxenophilus</taxon>
    </lineage>
</organism>
<name>A0AAV3U7A0_9ALTE</name>
<keyword evidence="4" id="KW-1185">Reference proteome</keyword>
<evidence type="ECO:0000259" key="2">
    <source>
        <dbReference type="Pfam" id="PF13817"/>
    </source>
</evidence>
<evidence type="ECO:0008006" key="5">
    <source>
        <dbReference type="Google" id="ProtNLM"/>
    </source>
</evidence>
<dbReference type="AlphaFoldDB" id="A0AAV3U7A0"/>
<accession>A0AAV3U7A0</accession>
<dbReference type="Pfam" id="PF03050">
    <property type="entry name" value="DDE_Tnp_IS66"/>
    <property type="match status" value="1"/>
</dbReference>
<proteinExistence type="predicted"/>
<feature type="domain" description="Transposase IS66 central" evidence="1">
    <location>
        <begin position="2"/>
        <end position="28"/>
    </location>
</feature>
<dbReference type="EMBL" id="BAABLX010000061">
    <property type="protein sequence ID" value="GAA4954498.1"/>
    <property type="molecule type" value="Genomic_DNA"/>
</dbReference>
<dbReference type="Proteomes" id="UP001409585">
    <property type="component" value="Unassembled WGS sequence"/>
</dbReference>
<evidence type="ECO:0000313" key="4">
    <source>
        <dbReference type="Proteomes" id="UP001409585"/>
    </source>
</evidence>
<gene>
    <name evidence="3" type="ORF">GCM10025791_38300</name>
</gene>
<dbReference type="InterPro" id="IPR039552">
    <property type="entry name" value="IS66_C"/>
</dbReference>
<dbReference type="Pfam" id="PF13817">
    <property type="entry name" value="DDE_Tnp_IS66_C"/>
    <property type="match status" value="1"/>
</dbReference>
<comment type="caution">
    <text evidence="3">The sequence shown here is derived from an EMBL/GenBank/DDBJ whole genome shotgun (WGS) entry which is preliminary data.</text>
</comment>
<protein>
    <recommendedName>
        <fullName evidence="5">Transposase IS66 C-terminal domain-containing protein</fullName>
    </recommendedName>
</protein>
<sequence>MNPAECAIRPFTIGKKNWIFSKSQAGASASASANLYSLIETAKANEVYDYLTRVFTDLLNARNIEDIKALLPWKMILG</sequence>